<evidence type="ECO:0000313" key="3">
    <source>
        <dbReference type="Proteomes" id="UP001155182"/>
    </source>
</evidence>
<reference evidence="2" key="1">
    <citation type="submission" date="2022-06" db="EMBL/GenBank/DDBJ databases">
        <title>Solitalea sp. MAHUQ-68 isolated from rhizospheric soil.</title>
        <authorList>
            <person name="Huq M.A."/>
        </authorList>
    </citation>
    <scope>NUCLEOTIDE SEQUENCE</scope>
    <source>
        <strain evidence="2">MAHUQ-68</strain>
    </source>
</reference>
<dbReference type="InterPro" id="IPR029068">
    <property type="entry name" value="Glyas_Bleomycin-R_OHBP_Dase"/>
</dbReference>
<protein>
    <recommendedName>
        <fullName evidence="1">Glyoxalase/fosfomycin resistance/dioxygenase domain-containing protein</fullName>
    </recommendedName>
</protein>
<sequence length="127" mass="14511">MKTVQIPEGYQQVMVYLILPDAEGFMKFTQHVFDAKEKFKMLDDNQKIRHAEVFIGDSVIMFANSTDQYPPQTSGLFIYVDDTDQRYKRALDAGAKSIMEPANQEYGRSCGVLDSNGNSWWITSVIE</sequence>
<dbReference type="Gene3D" id="3.30.720.110">
    <property type="match status" value="1"/>
</dbReference>
<dbReference type="SUPFAM" id="SSF54593">
    <property type="entry name" value="Glyoxalase/Bleomycin resistance protein/Dihydroxybiphenyl dioxygenase"/>
    <property type="match status" value="1"/>
</dbReference>
<dbReference type="Pfam" id="PF00903">
    <property type="entry name" value="Glyoxalase"/>
    <property type="match status" value="1"/>
</dbReference>
<dbReference type="PANTHER" id="PTHR34109:SF1">
    <property type="entry name" value="VOC DOMAIN-CONTAINING PROTEIN"/>
    <property type="match status" value="1"/>
</dbReference>
<dbReference type="EMBL" id="JAMWYS010000033">
    <property type="protein sequence ID" value="MCO4293180.1"/>
    <property type="molecule type" value="Genomic_DNA"/>
</dbReference>
<accession>A0A9X2F2Y3</accession>
<dbReference type="RefSeq" id="WP_252587683.1">
    <property type="nucleotide sequence ID" value="NZ_JAMWYS010000033.1"/>
</dbReference>
<dbReference type="PANTHER" id="PTHR34109">
    <property type="entry name" value="BNAUNNG04460D PROTEIN-RELATED"/>
    <property type="match status" value="1"/>
</dbReference>
<gene>
    <name evidence="2" type="ORF">NF867_09925</name>
</gene>
<dbReference type="InterPro" id="IPR004360">
    <property type="entry name" value="Glyas_Fos-R_dOase_dom"/>
</dbReference>
<comment type="caution">
    <text evidence="2">The sequence shown here is derived from an EMBL/GenBank/DDBJ whole genome shotgun (WGS) entry which is preliminary data.</text>
</comment>
<organism evidence="2 3">
    <name type="scientific">Solitalea agri</name>
    <dbReference type="NCBI Taxonomy" id="2953739"/>
    <lineage>
        <taxon>Bacteria</taxon>
        <taxon>Pseudomonadati</taxon>
        <taxon>Bacteroidota</taxon>
        <taxon>Sphingobacteriia</taxon>
        <taxon>Sphingobacteriales</taxon>
        <taxon>Sphingobacteriaceae</taxon>
        <taxon>Solitalea</taxon>
    </lineage>
</organism>
<name>A0A9X2F2Y3_9SPHI</name>
<dbReference type="AlphaFoldDB" id="A0A9X2F2Y3"/>
<dbReference type="Gene3D" id="3.30.720.120">
    <property type="match status" value="1"/>
</dbReference>
<evidence type="ECO:0000313" key="2">
    <source>
        <dbReference type="EMBL" id="MCO4293180.1"/>
    </source>
</evidence>
<evidence type="ECO:0000259" key="1">
    <source>
        <dbReference type="Pfam" id="PF00903"/>
    </source>
</evidence>
<dbReference type="Proteomes" id="UP001155182">
    <property type="component" value="Unassembled WGS sequence"/>
</dbReference>
<keyword evidence="3" id="KW-1185">Reference proteome</keyword>
<proteinExistence type="predicted"/>
<feature type="domain" description="Glyoxalase/fosfomycin resistance/dioxygenase" evidence="1">
    <location>
        <begin position="17"/>
        <end position="122"/>
    </location>
</feature>